<name>A0A9W9UH99_PENBR</name>
<reference evidence="2" key="1">
    <citation type="submission" date="2022-12" db="EMBL/GenBank/DDBJ databases">
        <authorList>
            <person name="Petersen C."/>
        </authorList>
    </citation>
    <scope>NUCLEOTIDE SEQUENCE</scope>
    <source>
        <strain evidence="2">IBT 35675</strain>
    </source>
</reference>
<feature type="compositionally biased region" description="Basic and acidic residues" evidence="1">
    <location>
        <begin position="49"/>
        <end position="78"/>
    </location>
</feature>
<keyword evidence="3" id="KW-1185">Reference proteome</keyword>
<evidence type="ECO:0000256" key="1">
    <source>
        <dbReference type="SAM" id="MobiDB-lite"/>
    </source>
</evidence>
<feature type="region of interest" description="Disordered" evidence="1">
    <location>
        <begin position="1"/>
        <end position="78"/>
    </location>
</feature>
<proteinExistence type="predicted"/>
<reference evidence="2" key="2">
    <citation type="journal article" date="2023" name="IMA Fungus">
        <title>Comparative genomic study of the Penicillium genus elucidates a diverse pangenome and 15 lateral gene transfer events.</title>
        <authorList>
            <person name="Petersen C."/>
            <person name="Sorensen T."/>
            <person name="Nielsen M.R."/>
            <person name="Sondergaard T.E."/>
            <person name="Sorensen J.L."/>
            <person name="Fitzpatrick D.A."/>
            <person name="Frisvad J.C."/>
            <person name="Nielsen K.L."/>
        </authorList>
    </citation>
    <scope>NUCLEOTIDE SEQUENCE</scope>
    <source>
        <strain evidence="2">IBT 35675</strain>
    </source>
</reference>
<dbReference type="Proteomes" id="UP001148299">
    <property type="component" value="Unassembled WGS sequence"/>
</dbReference>
<feature type="compositionally biased region" description="Basic and acidic residues" evidence="1">
    <location>
        <begin position="1"/>
        <end position="35"/>
    </location>
</feature>
<dbReference type="AlphaFoldDB" id="A0A9W9UH99"/>
<protein>
    <submittedName>
        <fullName evidence="2">Uncharacterized protein</fullName>
    </submittedName>
</protein>
<dbReference type="EMBL" id="JAPZBR010000008">
    <property type="protein sequence ID" value="KAJ5340324.1"/>
    <property type="molecule type" value="Genomic_DNA"/>
</dbReference>
<organism evidence="2 3">
    <name type="scientific">Penicillium brevicompactum</name>
    <dbReference type="NCBI Taxonomy" id="5074"/>
    <lineage>
        <taxon>Eukaryota</taxon>
        <taxon>Fungi</taxon>
        <taxon>Dikarya</taxon>
        <taxon>Ascomycota</taxon>
        <taxon>Pezizomycotina</taxon>
        <taxon>Eurotiomycetes</taxon>
        <taxon>Eurotiomycetidae</taxon>
        <taxon>Eurotiales</taxon>
        <taxon>Aspergillaceae</taxon>
        <taxon>Penicillium</taxon>
    </lineage>
</organism>
<evidence type="ECO:0000313" key="3">
    <source>
        <dbReference type="Proteomes" id="UP001148299"/>
    </source>
</evidence>
<gene>
    <name evidence="2" type="ORF">N7541_009448</name>
</gene>
<comment type="caution">
    <text evidence="2">The sequence shown here is derived from an EMBL/GenBank/DDBJ whole genome shotgun (WGS) entry which is preliminary data.</text>
</comment>
<sequence>MSGIIDKEAKTSHDPIHNPEGDEDRLHEHDDEVKGEVGQSDALGASSKGKAEDAHKESTLDRVKDAFHRQSRRAENGP</sequence>
<accession>A0A9W9UH99</accession>
<evidence type="ECO:0000313" key="2">
    <source>
        <dbReference type="EMBL" id="KAJ5340324.1"/>
    </source>
</evidence>